<name>A0A392S4M3_9FABA</name>
<sequence>MTEETPPRNAGTGTGAMPCHN</sequence>
<accession>A0A392S4M3</accession>
<evidence type="ECO:0000313" key="2">
    <source>
        <dbReference type="EMBL" id="MCI42865.1"/>
    </source>
</evidence>
<feature type="region of interest" description="Disordered" evidence="1">
    <location>
        <begin position="1"/>
        <end position="21"/>
    </location>
</feature>
<organism evidence="2 3">
    <name type="scientific">Trifolium medium</name>
    <dbReference type="NCBI Taxonomy" id="97028"/>
    <lineage>
        <taxon>Eukaryota</taxon>
        <taxon>Viridiplantae</taxon>
        <taxon>Streptophyta</taxon>
        <taxon>Embryophyta</taxon>
        <taxon>Tracheophyta</taxon>
        <taxon>Spermatophyta</taxon>
        <taxon>Magnoliopsida</taxon>
        <taxon>eudicotyledons</taxon>
        <taxon>Gunneridae</taxon>
        <taxon>Pentapetalae</taxon>
        <taxon>rosids</taxon>
        <taxon>fabids</taxon>
        <taxon>Fabales</taxon>
        <taxon>Fabaceae</taxon>
        <taxon>Papilionoideae</taxon>
        <taxon>50 kb inversion clade</taxon>
        <taxon>NPAAA clade</taxon>
        <taxon>Hologalegina</taxon>
        <taxon>IRL clade</taxon>
        <taxon>Trifolieae</taxon>
        <taxon>Trifolium</taxon>
    </lineage>
</organism>
<dbReference type="Proteomes" id="UP000265520">
    <property type="component" value="Unassembled WGS sequence"/>
</dbReference>
<dbReference type="EMBL" id="LXQA010310072">
    <property type="protein sequence ID" value="MCI42865.1"/>
    <property type="molecule type" value="Genomic_DNA"/>
</dbReference>
<evidence type="ECO:0000256" key="1">
    <source>
        <dbReference type="SAM" id="MobiDB-lite"/>
    </source>
</evidence>
<feature type="non-terminal residue" evidence="2">
    <location>
        <position position="21"/>
    </location>
</feature>
<reference evidence="2 3" key="1">
    <citation type="journal article" date="2018" name="Front. Plant Sci.">
        <title>Red Clover (Trifolium pratense) and Zigzag Clover (T. medium) - A Picture of Genomic Similarities and Differences.</title>
        <authorList>
            <person name="Dluhosova J."/>
            <person name="Istvanek J."/>
            <person name="Nedelnik J."/>
            <person name="Repkova J."/>
        </authorList>
    </citation>
    <scope>NUCLEOTIDE SEQUENCE [LARGE SCALE GENOMIC DNA]</scope>
    <source>
        <strain evidence="3">cv. 10/8</strain>
        <tissue evidence="2">Leaf</tissue>
    </source>
</reference>
<proteinExistence type="predicted"/>
<protein>
    <submittedName>
        <fullName evidence="2">Uncharacterized protein</fullName>
    </submittedName>
</protein>
<dbReference type="AlphaFoldDB" id="A0A392S4M3"/>
<evidence type="ECO:0000313" key="3">
    <source>
        <dbReference type="Proteomes" id="UP000265520"/>
    </source>
</evidence>
<comment type="caution">
    <text evidence="2">The sequence shown here is derived from an EMBL/GenBank/DDBJ whole genome shotgun (WGS) entry which is preliminary data.</text>
</comment>
<keyword evidence="3" id="KW-1185">Reference proteome</keyword>